<proteinExistence type="predicted"/>
<dbReference type="EMBL" id="JAKIKU010000008">
    <property type="protein sequence ID" value="MCL1046587.1"/>
    <property type="molecule type" value="Genomic_DNA"/>
</dbReference>
<accession>A0ABT0KRV3</accession>
<organism evidence="1 2">
    <name type="scientific">Shewanella electrodiphila</name>
    <dbReference type="NCBI Taxonomy" id="934143"/>
    <lineage>
        <taxon>Bacteria</taxon>
        <taxon>Pseudomonadati</taxon>
        <taxon>Pseudomonadota</taxon>
        <taxon>Gammaproteobacteria</taxon>
        <taxon>Alteromonadales</taxon>
        <taxon>Shewanellaceae</taxon>
        <taxon>Shewanella</taxon>
    </lineage>
</organism>
<dbReference type="Proteomes" id="UP001202134">
    <property type="component" value="Unassembled WGS sequence"/>
</dbReference>
<keyword evidence="2" id="KW-1185">Reference proteome</keyword>
<evidence type="ECO:0000313" key="2">
    <source>
        <dbReference type="Proteomes" id="UP001202134"/>
    </source>
</evidence>
<gene>
    <name evidence="1" type="ORF">L2737_14840</name>
</gene>
<protein>
    <submittedName>
        <fullName evidence="1">Uncharacterized protein</fullName>
    </submittedName>
</protein>
<sequence>MAHSESITFEQVFQPYLHLRLAAFENLKIVVGVLAALEKHYSAFEIELNPQLFISQVEDKSSSSAEGKSPLNLKPYYIVETEFGNIVCGRTNGYEEAIKLIATDAEPIDLSSGKPVNVPILSLQQISFMCVETSHFDHC</sequence>
<dbReference type="RefSeq" id="WP_248956226.1">
    <property type="nucleotide sequence ID" value="NZ_JAKIKU010000008.1"/>
</dbReference>
<name>A0ABT0KRV3_9GAMM</name>
<reference evidence="1 2" key="1">
    <citation type="submission" date="2022-01" db="EMBL/GenBank/DDBJ databases">
        <title>Whole genome-based taxonomy of the Shewanellaceae.</title>
        <authorList>
            <person name="Martin-Rodriguez A.J."/>
        </authorList>
    </citation>
    <scope>NUCLEOTIDE SEQUENCE [LARGE SCALE GENOMIC DNA]</scope>
    <source>
        <strain evidence="1 2">DSM 24955</strain>
    </source>
</reference>
<comment type="caution">
    <text evidence="1">The sequence shown here is derived from an EMBL/GenBank/DDBJ whole genome shotgun (WGS) entry which is preliminary data.</text>
</comment>
<evidence type="ECO:0000313" key="1">
    <source>
        <dbReference type="EMBL" id="MCL1046587.1"/>
    </source>
</evidence>